<evidence type="ECO:0000313" key="3">
    <source>
        <dbReference type="Proteomes" id="UP001142078"/>
    </source>
</evidence>
<dbReference type="AlphaFoldDB" id="A0A9X2MK45"/>
<evidence type="ECO:0000259" key="1">
    <source>
        <dbReference type="Pfam" id="PF12728"/>
    </source>
</evidence>
<gene>
    <name evidence="2" type="ORF">NSA23_11020</name>
</gene>
<accession>A0A9X2MK45</accession>
<dbReference type="RefSeq" id="WP_042680857.1">
    <property type="nucleotide sequence ID" value="NZ_CABKTM010000023.1"/>
</dbReference>
<proteinExistence type="predicted"/>
<dbReference type="InterPro" id="IPR041657">
    <property type="entry name" value="HTH_17"/>
</dbReference>
<feature type="domain" description="Helix-turn-helix" evidence="1">
    <location>
        <begin position="15"/>
        <end position="50"/>
    </location>
</feature>
<reference evidence="2" key="1">
    <citation type="submission" date="2022-07" db="EMBL/GenBank/DDBJ databases">
        <title>Enhanced cultured diversity of the mouse gut microbiota enables custom-made synthetic communities.</title>
        <authorList>
            <person name="Afrizal A."/>
        </authorList>
    </citation>
    <scope>NUCLEOTIDE SEQUENCE</scope>
    <source>
        <strain evidence="2">DSM 29482</strain>
    </source>
</reference>
<dbReference type="EMBL" id="JANJZL010000007">
    <property type="protein sequence ID" value="MCR2044637.1"/>
    <property type="molecule type" value="Genomic_DNA"/>
</dbReference>
<dbReference type="Pfam" id="PF12728">
    <property type="entry name" value="HTH_17"/>
    <property type="match status" value="1"/>
</dbReference>
<protein>
    <submittedName>
        <fullName evidence="2">Helix-turn-helix domain-containing protein</fullName>
    </submittedName>
</protein>
<organism evidence="2 3">
    <name type="scientific">Anaerosalibacter massiliensis</name>
    <dbReference type="NCBI Taxonomy" id="1347392"/>
    <lineage>
        <taxon>Bacteria</taxon>
        <taxon>Bacillati</taxon>
        <taxon>Bacillota</taxon>
        <taxon>Tissierellia</taxon>
        <taxon>Tissierellales</taxon>
        <taxon>Sporanaerobacteraceae</taxon>
        <taxon>Anaerosalibacter</taxon>
    </lineage>
</organism>
<dbReference type="OrthoDB" id="1912542at2"/>
<evidence type="ECO:0000313" key="2">
    <source>
        <dbReference type="EMBL" id="MCR2044637.1"/>
    </source>
</evidence>
<sequence length="74" mass="9116">MNRDELFKFIDENIMDTEEVTKYLGISRQRLYDLIKKDILVPIRKGIYLREDAEKRKEEQGELREKYYRKSDQD</sequence>
<dbReference type="Proteomes" id="UP001142078">
    <property type="component" value="Unassembled WGS sequence"/>
</dbReference>
<name>A0A9X2MK45_9FIRM</name>
<keyword evidence="3" id="KW-1185">Reference proteome</keyword>
<comment type="caution">
    <text evidence="2">The sequence shown here is derived from an EMBL/GenBank/DDBJ whole genome shotgun (WGS) entry which is preliminary data.</text>
</comment>